<protein>
    <submittedName>
        <fullName evidence="3">Gfo/Idh/MocA family oxidoreductase</fullName>
    </submittedName>
</protein>
<proteinExistence type="predicted"/>
<dbReference type="SUPFAM" id="SSF51735">
    <property type="entry name" value="NAD(P)-binding Rossmann-fold domains"/>
    <property type="match status" value="1"/>
</dbReference>
<gene>
    <name evidence="3" type="ORF">HWH42_10865</name>
</gene>
<sequence length="341" mass="38029">MVRFGIIGCGAIHHTHLEAIRSAGGVISACCDNDEEKARKTARSEGCSYYTNYKMLIADQTVDVVVILTPHYLHKEMSLAALNGHKHVLCEKPMATTVADAEEIMAAAAKTDKYYHVCYQNRFNPSFLAMEQLISQDLGELQGVKAEVSWNREAAYYADSSWKGTWEKEGGGVLINQAIHTIDAVCRFAGVPQKIKGKIMTSLLEGLIEVEDAAIGTGLINEETKFVLYASNNYAKDASPRITFDYTAGQAVLTNEALWFNNCAMPLEHFERSTVAKEYWGNGHLAVYQALMLRLQGIENHQTKLLATTDAFDSLRVVCGLYESNKKNEWVDLRVPVEYER</sequence>
<dbReference type="Gene3D" id="3.30.360.10">
    <property type="entry name" value="Dihydrodipicolinate Reductase, domain 2"/>
    <property type="match status" value="1"/>
</dbReference>
<dbReference type="InterPro" id="IPR052515">
    <property type="entry name" value="Gfo/Idh/MocA_Oxidoreductase"/>
</dbReference>
<evidence type="ECO:0000259" key="2">
    <source>
        <dbReference type="Pfam" id="PF22725"/>
    </source>
</evidence>
<dbReference type="Pfam" id="PF01408">
    <property type="entry name" value="GFO_IDH_MocA"/>
    <property type="match status" value="1"/>
</dbReference>
<dbReference type="PANTHER" id="PTHR43249:SF1">
    <property type="entry name" value="D-GLUCOSIDE 3-DEHYDROGENASE"/>
    <property type="match status" value="1"/>
</dbReference>
<dbReference type="Proteomes" id="UP000571857">
    <property type="component" value="Unassembled WGS sequence"/>
</dbReference>
<dbReference type="SUPFAM" id="SSF55347">
    <property type="entry name" value="Glyceraldehyde-3-phosphate dehydrogenase-like, C-terminal domain"/>
    <property type="match status" value="1"/>
</dbReference>
<evidence type="ECO:0000313" key="3">
    <source>
        <dbReference type="EMBL" id="MBA0973063.1"/>
    </source>
</evidence>
<accession>A0ABD4HPN9</accession>
<dbReference type="PANTHER" id="PTHR43249">
    <property type="entry name" value="UDP-N-ACETYL-2-AMINO-2-DEOXY-D-GLUCURONATE OXIDASE"/>
    <property type="match status" value="1"/>
</dbReference>
<dbReference type="Gene3D" id="3.40.50.720">
    <property type="entry name" value="NAD(P)-binding Rossmann-like Domain"/>
    <property type="match status" value="1"/>
</dbReference>
<dbReference type="Pfam" id="PF22725">
    <property type="entry name" value="GFO_IDH_MocA_C3"/>
    <property type="match status" value="1"/>
</dbReference>
<dbReference type="InterPro" id="IPR055170">
    <property type="entry name" value="GFO_IDH_MocA-like_dom"/>
</dbReference>
<dbReference type="InterPro" id="IPR000683">
    <property type="entry name" value="Gfo/Idh/MocA-like_OxRdtase_N"/>
</dbReference>
<dbReference type="InterPro" id="IPR036291">
    <property type="entry name" value="NAD(P)-bd_dom_sf"/>
</dbReference>
<feature type="domain" description="Gfo/Idh/MocA-like oxidoreductase N-terminal" evidence="1">
    <location>
        <begin position="2"/>
        <end position="117"/>
    </location>
</feature>
<evidence type="ECO:0000259" key="1">
    <source>
        <dbReference type="Pfam" id="PF01408"/>
    </source>
</evidence>
<name>A0ABD4HPN9_ENTGA</name>
<reference evidence="3 4" key="1">
    <citation type="submission" date="2020-06" db="EMBL/GenBank/DDBJ databases">
        <title>Crossreactivity between MHC class I-restricted antigens from cancer cells and an enterococcal bacteriophage.</title>
        <authorList>
            <person name="Fluckiger A."/>
            <person name="Daillere R."/>
            <person name="Sassi M."/>
            <person name="Cattoir V."/>
            <person name="Kroemer G."/>
            <person name="Zitvogel L."/>
        </authorList>
    </citation>
    <scope>NUCLEOTIDE SEQUENCE [LARGE SCALE GENOMIC DNA]</scope>
    <source>
        <strain evidence="3 4">EG4</strain>
    </source>
</reference>
<dbReference type="AlphaFoldDB" id="A0ABD4HPN9"/>
<organism evidence="3 4">
    <name type="scientific">Enterococcus gallinarum</name>
    <dbReference type="NCBI Taxonomy" id="1353"/>
    <lineage>
        <taxon>Bacteria</taxon>
        <taxon>Bacillati</taxon>
        <taxon>Bacillota</taxon>
        <taxon>Bacilli</taxon>
        <taxon>Lactobacillales</taxon>
        <taxon>Enterococcaceae</taxon>
        <taxon>Enterococcus</taxon>
    </lineage>
</organism>
<dbReference type="EMBL" id="JABXJK010000060">
    <property type="protein sequence ID" value="MBA0973063.1"/>
    <property type="molecule type" value="Genomic_DNA"/>
</dbReference>
<feature type="domain" description="GFO/IDH/MocA-like oxidoreductase" evidence="2">
    <location>
        <begin position="130"/>
        <end position="251"/>
    </location>
</feature>
<dbReference type="RefSeq" id="WP_176333441.1">
    <property type="nucleotide sequence ID" value="NZ_CAKOCH010000004.1"/>
</dbReference>
<evidence type="ECO:0000313" key="4">
    <source>
        <dbReference type="Proteomes" id="UP000571857"/>
    </source>
</evidence>
<comment type="caution">
    <text evidence="3">The sequence shown here is derived from an EMBL/GenBank/DDBJ whole genome shotgun (WGS) entry which is preliminary data.</text>
</comment>